<organism evidence="5 6">
    <name type="scientific">Pseudooceanicola lipolyticus</name>
    <dbReference type="NCBI Taxonomy" id="2029104"/>
    <lineage>
        <taxon>Bacteria</taxon>
        <taxon>Pseudomonadati</taxon>
        <taxon>Pseudomonadota</taxon>
        <taxon>Alphaproteobacteria</taxon>
        <taxon>Rhodobacterales</taxon>
        <taxon>Paracoccaceae</taxon>
        <taxon>Pseudooceanicola</taxon>
    </lineage>
</organism>
<dbReference type="InterPro" id="IPR029063">
    <property type="entry name" value="SAM-dependent_MTases_sf"/>
</dbReference>
<evidence type="ECO:0000313" key="5">
    <source>
        <dbReference type="EMBL" id="PJE34781.1"/>
    </source>
</evidence>
<evidence type="ECO:0000256" key="1">
    <source>
        <dbReference type="ARBA" id="ARBA00022603"/>
    </source>
</evidence>
<dbReference type="Gene3D" id="3.40.50.150">
    <property type="entry name" value="Vaccinia Virus protein VP39"/>
    <property type="match status" value="1"/>
</dbReference>
<dbReference type="PANTHER" id="PTHR13090">
    <property type="entry name" value="ARGININE-HYDROXYLASE NDUFAF5, MITOCHONDRIAL"/>
    <property type="match status" value="1"/>
</dbReference>
<feature type="region of interest" description="Disordered" evidence="3">
    <location>
        <begin position="244"/>
        <end position="272"/>
    </location>
</feature>
<dbReference type="OrthoDB" id="9793723at2"/>
<dbReference type="AlphaFoldDB" id="A0A2M8IW76"/>
<gene>
    <name evidence="5" type="ORF">CVM52_20530</name>
</gene>
<evidence type="ECO:0000256" key="2">
    <source>
        <dbReference type="ARBA" id="ARBA00022679"/>
    </source>
</evidence>
<comment type="caution">
    <text evidence="5">The sequence shown here is derived from an EMBL/GenBank/DDBJ whole genome shotgun (WGS) entry which is preliminary data.</text>
</comment>
<reference evidence="5 6" key="1">
    <citation type="journal article" date="2018" name="Int. J. Syst. Evol. Microbiol.">
        <title>Pseudooceanicola lipolyticus sp. nov., a marine alphaproteobacterium, reclassification of Oceanicola flagellatus as Pseudooceanicola flagellatus comb. nov. and emended description of the genus Pseudooceanicola.</title>
        <authorList>
            <person name="Huang M.-M."/>
            <person name="Guo L.-L."/>
            <person name="Wu Y.-H."/>
            <person name="Lai Q.-L."/>
            <person name="Shao Z.-Z."/>
            <person name="Wang C.-S."/>
            <person name="Wu M."/>
            <person name="Xu X.-W."/>
        </authorList>
    </citation>
    <scope>NUCLEOTIDE SEQUENCE [LARGE SCALE GENOMIC DNA]</scope>
    <source>
        <strain evidence="5 6">157</strain>
    </source>
</reference>
<dbReference type="Proteomes" id="UP000231553">
    <property type="component" value="Unassembled WGS sequence"/>
</dbReference>
<dbReference type="RefSeq" id="WP_100164283.1">
    <property type="nucleotide sequence ID" value="NZ_PGTB01000141.1"/>
</dbReference>
<evidence type="ECO:0000256" key="3">
    <source>
        <dbReference type="SAM" id="MobiDB-lite"/>
    </source>
</evidence>
<dbReference type="GO" id="GO:0032259">
    <property type="term" value="P:methylation"/>
    <property type="evidence" value="ECO:0007669"/>
    <property type="project" value="UniProtKB-KW"/>
</dbReference>
<sequence length="272" mass="29790">MKSAPALFDRSALLHHRARASRDALFLHHAAVDEAQDRLAMVKRSFKNVAIVSPFAPVWQNAFPAAQILPDDEVLALQPGACDLVIHAMCLHWANDPVGQVIQCRRALKPDGLFLCFTLGGTTLSELRAALAEAESRLTGGLSPRIAPMAEIRDLGAVLQRAGLNLPVADTLPLTAEYRDLYHLMHDLRAMGETNALAGRLKHLTRRSLFQQAERVYRDRFATPEGKLPAGFEIVSLTAWCPDDSQPKPLRPGSASTRLAEALGAKETRLPD</sequence>
<dbReference type="InterPro" id="IPR050602">
    <property type="entry name" value="Malonyl-ACP_OMT"/>
</dbReference>
<keyword evidence="1 5" id="KW-0489">Methyltransferase</keyword>
<evidence type="ECO:0000313" key="6">
    <source>
        <dbReference type="Proteomes" id="UP000231553"/>
    </source>
</evidence>
<keyword evidence="2 5" id="KW-0808">Transferase</keyword>
<feature type="domain" description="Methyltransferase type 11" evidence="4">
    <location>
        <begin position="68"/>
        <end position="116"/>
    </location>
</feature>
<dbReference type="EMBL" id="PGTB01000141">
    <property type="protein sequence ID" value="PJE34781.1"/>
    <property type="molecule type" value="Genomic_DNA"/>
</dbReference>
<dbReference type="Pfam" id="PF08241">
    <property type="entry name" value="Methyltransf_11"/>
    <property type="match status" value="1"/>
</dbReference>
<name>A0A2M8IW76_9RHOB</name>
<protein>
    <submittedName>
        <fullName evidence="5">SAM-dependent methyltransferase</fullName>
    </submittedName>
</protein>
<dbReference type="SUPFAM" id="SSF53335">
    <property type="entry name" value="S-adenosyl-L-methionine-dependent methyltransferases"/>
    <property type="match status" value="1"/>
</dbReference>
<accession>A0A2M8IW76</accession>
<proteinExistence type="predicted"/>
<dbReference type="PANTHER" id="PTHR13090:SF1">
    <property type="entry name" value="ARGININE-HYDROXYLASE NDUFAF5, MITOCHONDRIAL"/>
    <property type="match status" value="1"/>
</dbReference>
<keyword evidence="6" id="KW-1185">Reference proteome</keyword>
<dbReference type="GO" id="GO:0008757">
    <property type="term" value="F:S-adenosylmethionine-dependent methyltransferase activity"/>
    <property type="evidence" value="ECO:0007669"/>
    <property type="project" value="InterPro"/>
</dbReference>
<dbReference type="InterPro" id="IPR013216">
    <property type="entry name" value="Methyltransf_11"/>
</dbReference>
<evidence type="ECO:0000259" key="4">
    <source>
        <dbReference type="Pfam" id="PF08241"/>
    </source>
</evidence>